<feature type="domain" description="Glycosyl transferase family 1" evidence="14">
    <location>
        <begin position="260"/>
        <end position="411"/>
    </location>
</feature>
<dbReference type="GO" id="GO:0005886">
    <property type="term" value="C:plasma membrane"/>
    <property type="evidence" value="ECO:0007669"/>
    <property type="project" value="UniProtKB-SubCell"/>
</dbReference>
<proteinExistence type="inferred from homology"/>
<evidence type="ECO:0000256" key="3">
    <source>
        <dbReference type="ARBA" id="ARBA00006380"/>
    </source>
</evidence>
<dbReference type="InterPro" id="IPR001296">
    <property type="entry name" value="Glyco_trans_1"/>
</dbReference>
<dbReference type="EC" id="2.4.99.12" evidence="4 13"/>
<comment type="pathway">
    <text evidence="2 13">Bacterial outer membrane biogenesis; LPS core biosynthesis.</text>
</comment>
<keyword evidence="13" id="KW-0448">Lipopolysaccharide biosynthesis</keyword>
<keyword evidence="13" id="KW-0812">Transmembrane</keyword>
<feature type="active site" description="Proton acceptor" evidence="11">
    <location>
        <position position="69"/>
    </location>
</feature>
<dbReference type="Gene3D" id="3.40.50.11720">
    <property type="entry name" value="3-Deoxy-D-manno-octulosonic-acid transferase, N-terminal domain"/>
    <property type="match status" value="1"/>
</dbReference>
<evidence type="ECO:0000256" key="11">
    <source>
        <dbReference type="PIRSR" id="PIRSR639901-1"/>
    </source>
</evidence>
<dbReference type="InterPro" id="IPR038107">
    <property type="entry name" value="Glycos_transf_N_sf"/>
</dbReference>
<protein>
    <recommendedName>
        <fullName evidence="5 13">3-deoxy-D-manno-octulosonic acid transferase</fullName>
        <shortName evidence="13">Kdo transferase</shortName>
        <ecNumber evidence="4 13">2.4.99.12</ecNumber>
    </recommendedName>
    <alternativeName>
        <fullName evidence="9 13">Lipid IV(A) 3-deoxy-D-manno-octulosonic acid transferase</fullName>
    </alternativeName>
</protein>
<dbReference type="Pfam" id="PF00534">
    <property type="entry name" value="Glycos_transf_1"/>
    <property type="match status" value="1"/>
</dbReference>
<evidence type="ECO:0000256" key="8">
    <source>
        <dbReference type="ARBA" id="ARBA00022968"/>
    </source>
</evidence>
<dbReference type="RefSeq" id="WP_040010334.1">
    <property type="nucleotide sequence ID" value="NZ_CP009574.1"/>
</dbReference>
<feature type="domain" description="3-deoxy-D-manno-octulosonic-acid transferase N-terminal" evidence="15">
    <location>
        <begin position="43"/>
        <end position="221"/>
    </location>
</feature>
<dbReference type="OrthoDB" id="9789797at2"/>
<evidence type="ECO:0000256" key="5">
    <source>
        <dbReference type="ARBA" id="ARBA00019077"/>
    </source>
</evidence>
<accession>A0A097EQW3</accession>
<evidence type="ECO:0000256" key="9">
    <source>
        <dbReference type="ARBA" id="ARBA00031445"/>
    </source>
</evidence>
<evidence type="ECO:0000256" key="2">
    <source>
        <dbReference type="ARBA" id="ARBA00004713"/>
    </source>
</evidence>
<dbReference type="AlphaFoldDB" id="A0A097EQW3"/>
<evidence type="ECO:0000256" key="12">
    <source>
        <dbReference type="PIRSR" id="PIRSR639901-2"/>
    </source>
</evidence>
<dbReference type="NCBIfam" id="NF004388">
    <property type="entry name" value="PRK05749.1-4"/>
    <property type="match status" value="1"/>
</dbReference>
<evidence type="ECO:0000256" key="7">
    <source>
        <dbReference type="ARBA" id="ARBA00022679"/>
    </source>
</evidence>
<evidence type="ECO:0000313" key="17">
    <source>
        <dbReference type="Proteomes" id="UP000029672"/>
    </source>
</evidence>
<dbReference type="STRING" id="1547445.LO80_08285"/>
<keyword evidence="6" id="KW-0997">Cell inner membrane</keyword>
<gene>
    <name evidence="16" type="ORF">LO80_08285</name>
</gene>
<evidence type="ECO:0000259" key="14">
    <source>
        <dbReference type="Pfam" id="PF00534"/>
    </source>
</evidence>
<dbReference type="FunFam" id="3.40.50.11720:FF:000001">
    <property type="entry name" value="3-deoxy-D-manno-octulosonic acid transferase"/>
    <property type="match status" value="1"/>
</dbReference>
<feature type="site" description="Transition state stabilizer" evidence="12">
    <location>
        <position position="219"/>
    </location>
</feature>
<feature type="transmembrane region" description="Helical" evidence="13">
    <location>
        <begin position="6"/>
        <end position="29"/>
    </location>
</feature>
<evidence type="ECO:0000256" key="1">
    <source>
        <dbReference type="ARBA" id="ARBA00004388"/>
    </source>
</evidence>
<organism evidence="16 17">
    <name type="scientific">Candidatus Francisella endociliophora</name>
    <dbReference type="NCBI Taxonomy" id="653937"/>
    <lineage>
        <taxon>Bacteria</taxon>
        <taxon>Pseudomonadati</taxon>
        <taxon>Pseudomonadota</taxon>
        <taxon>Gammaproteobacteria</taxon>
        <taxon>Thiotrichales</taxon>
        <taxon>Francisellaceae</taxon>
        <taxon>Francisella</taxon>
    </lineage>
</organism>
<dbReference type="HOGENOM" id="CLU_036146_2_0_6"/>
<keyword evidence="13" id="KW-1133">Transmembrane helix</keyword>
<dbReference type="UniPathway" id="UPA00958"/>
<dbReference type="InterPro" id="IPR007507">
    <property type="entry name" value="Glycos_transf_N"/>
</dbReference>
<dbReference type="Pfam" id="PF04413">
    <property type="entry name" value="Glycos_transf_N"/>
    <property type="match status" value="1"/>
</dbReference>
<sequence length="431" mass="49558">MEHLKKILYVFLAHIYSSLFIVYVPIVYLKKLKRSFKNIHYRQRWSERFAQTKLRLKDCIWIHSVSVGETVAAEPLVRKLLENYPNERFVITTTTPTGSDVVKRLYGKCDNVYHVYIPYDVMPFINSFFVKINPKMLLIIETEIWPNILNKCFAENIPIIITNARLSKRSIRNYTKIPFGKEFLFSNISQISAQSEKDAKRFASLGVSKEKISVTGNLKYSMITPENLSATTKTLKESLGNRPIWIAGSTHPGEEEIILQAHKEVLKLIPECLLILVPRHKERFLKIEKLIASESFSYQKRSTYKNEVFDHTQVYLGDTMGELLNLYHISDIAFVGGSLIENGGHNMLEPAALAKPILSGTSLYNFSQISKELLRNKALTRVKNHQDLADNIIKIFKDAEIYNQMSSGAIKTFKSHSDVLEKQYTNIVKFL</sequence>
<comment type="catalytic activity">
    <reaction evidence="10 13">
        <text>lipid IVA (E. coli) + CMP-3-deoxy-beta-D-manno-octulosonate = alpha-Kdo-(2-&gt;6)-lipid IVA (E. coli) + CMP + H(+)</text>
        <dbReference type="Rhea" id="RHEA:28066"/>
        <dbReference type="ChEBI" id="CHEBI:15378"/>
        <dbReference type="ChEBI" id="CHEBI:58603"/>
        <dbReference type="ChEBI" id="CHEBI:60364"/>
        <dbReference type="ChEBI" id="CHEBI:60377"/>
        <dbReference type="ChEBI" id="CHEBI:85987"/>
        <dbReference type="EC" id="2.4.99.12"/>
    </reaction>
</comment>
<dbReference type="PANTHER" id="PTHR42755">
    <property type="entry name" value="3-DEOXY-MANNO-OCTULOSONATE CYTIDYLYLTRANSFERASE"/>
    <property type="match status" value="1"/>
</dbReference>
<dbReference type="eggNOG" id="COG1519">
    <property type="taxonomic scope" value="Bacteria"/>
</dbReference>
<dbReference type="GO" id="GO:0009245">
    <property type="term" value="P:lipid A biosynthetic process"/>
    <property type="evidence" value="ECO:0007669"/>
    <property type="project" value="TreeGrafter"/>
</dbReference>
<evidence type="ECO:0000256" key="6">
    <source>
        <dbReference type="ARBA" id="ARBA00022519"/>
    </source>
</evidence>
<dbReference type="EMBL" id="CP009574">
    <property type="protein sequence ID" value="AIT09964.1"/>
    <property type="molecule type" value="Genomic_DNA"/>
</dbReference>
<dbReference type="PANTHER" id="PTHR42755:SF1">
    <property type="entry name" value="3-DEOXY-D-MANNO-OCTULOSONIC ACID TRANSFERASE, MITOCHONDRIAL-RELATED"/>
    <property type="match status" value="1"/>
</dbReference>
<dbReference type="FunFam" id="3.40.50.2000:FF:000032">
    <property type="entry name" value="3-deoxy-D-manno-octulosonic acid transferase"/>
    <property type="match status" value="1"/>
</dbReference>
<dbReference type="Gene3D" id="3.40.50.2000">
    <property type="entry name" value="Glycogen Phosphorylase B"/>
    <property type="match status" value="1"/>
</dbReference>
<dbReference type="GO" id="GO:0009244">
    <property type="term" value="P:lipopolysaccharide core region biosynthetic process"/>
    <property type="evidence" value="ECO:0007669"/>
    <property type="project" value="UniProtKB-UniRule"/>
</dbReference>
<evidence type="ECO:0000313" key="16">
    <source>
        <dbReference type="EMBL" id="AIT09964.1"/>
    </source>
</evidence>
<evidence type="ECO:0000256" key="4">
    <source>
        <dbReference type="ARBA" id="ARBA00012621"/>
    </source>
</evidence>
<keyword evidence="17" id="KW-1185">Reference proteome</keyword>
<dbReference type="GO" id="GO:0043842">
    <property type="term" value="F:Kdo transferase activity"/>
    <property type="evidence" value="ECO:0007669"/>
    <property type="project" value="UniProtKB-EC"/>
</dbReference>
<feature type="site" description="Transition state stabilizer" evidence="12">
    <location>
        <position position="141"/>
    </location>
</feature>
<evidence type="ECO:0000259" key="15">
    <source>
        <dbReference type="Pfam" id="PF04413"/>
    </source>
</evidence>
<keyword evidence="7 13" id="KW-0808">Transferase</keyword>
<reference evidence="16 17" key="1">
    <citation type="submission" date="2014-10" db="EMBL/GenBank/DDBJ databases">
        <title>Whole genome sequence of Francisella endociliophora strain FSC1006, isolated from a laboratory culture of the marine ciliate Euplotes raikovi.</title>
        <authorList>
            <person name="Granberg M."/>
            <person name="Backman S."/>
            <person name="Lundmark E."/>
            <person name="Nilsson E."/>
            <person name="Karlsson E."/>
            <person name="Thelaus J."/>
            <person name="Ohrman C."/>
            <person name="Larkeryd A."/>
            <person name="Stenberg P."/>
        </authorList>
    </citation>
    <scope>NUCLEOTIDE SEQUENCE [LARGE SCALE GENOMIC DNA]</scope>
    <source>
        <strain evidence="16 17">FSC1006</strain>
    </source>
</reference>
<evidence type="ECO:0000256" key="10">
    <source>
        <dbReference type="ARBA" id="ARBA00049183"/>
    </source>
</evidence>
<keyword evidence="13" id="KW-1003">Cell membrane</keyword>
<keyword evidence="8" id="KW-0735">Signal-anchor</keyword>
<dbReference type="Proteomes" id="UP000029672">
    <property type="component" value="Chromosome"/>
</dbReference>
<comment type="subcellular location">
    <subcellularLocation>
        <location evidence="1">Cell inner membrane</location>
        <topology evidence="1">Single-pass membrane protein</topology>
        <orientation evidence="1">Cytoplasmic side</orientation>
    </subcellularLocation>
    <subcellularLocation>
        <location evidence="13">Cell membrane</location>
    </subcellularLocation>
</comment>
<dbReference type="InterPro" id="IPR039901">
    <property type="entry name" value="Kdotransferase"/>
</dbReference>
<evidence type="ECO:0000256" key="13">
    <source>
        <dbReference type="RuleBase" id="RU365103"/>
    </source>
</evidence>
<dbReference type="SUPFAM" id="SSF53756">
    <property type="entry name" value="UDP-Glycosyltransferase/glycogen phosphorylase"/>
    <property type="match status" value="1"/>
</dbReference>
<name>A0A097EQW3_9GAMM</name>
<comment type="similarity">
    <text evidence="3">Belongs to the glycosyltransferase group 1 family. Glycosyltransferase 30 subfamily.</text>
</comment>
<keyword evidence="13" id="KW-0472">Membrane</keyword>
<dbReference type="KEGG" id="frf:LO80_08285"/>
<comment type="function">
    <text evidence="13">Involved in lipopolysaccharide (LPS) biosynthesis. Catalyzes the transfer of 3-deoxy-D-manno-octulosonate (Kdo) residue(s) from CMP-Kdo to lipid IV(A), the tetraacyldisaccharide-1,4'-bisphosphate precursor of lipid A.</text>
</comment>